<evidence type="ECO:0000256" key="2">
    <source>
        <dbReference type="ARBA" id="ARBA00004496"/>
    </source>
</evidence>
<protein>
    <recommendedName>
        <fullName evidence="6">CSN8/PSMD8/EIF3K domain-containing protein</fullName>
    </recommendedName>
</protein>
<evidence type="ECO:0000313" key="9">
    <source>
        <dbReference type="Proteomes" id="UP001148299"/>
    </source>
</evidence>
<evidence type="ECO:0000256" key="3">
    <source>
        <dbReference type="ARBA" id="ARBA00022490"/>
    </source>
</evidence>
<evidence type="ECO:0000256" key="5">
    <source>
        <dbReference type="ARBA" id="ARBA00023242"/>
    </source>
</evidence>
<evidence type="ECO:0000259" key="6">
    <source>
        <dbReference type="Pfam" id="PF10075"/>
    </source>
</evidence>
<dbReference type="GO" id="GO:0005737">
    <property type="term" value="C:cytoplasm"/>
    <property type="evidence" value="ECO:0007669"/>
    <property type="project" value="UniProtKB-SubCell"/>
</dbReference>
<dbReference type="GO" id="GO:0000338">
    <property type="term" value="P:protein deneddylation"/>
    <property type="evidence" value="ECO:0007669"/>
    <property type="project" value="InterPro"/>
</dbReference>
<organism evidence="8 9">
    <name type="scientific">Penicillium brevicompactum</name>
    <dbReference type="NCBI Taxonomy" id="5074"/>
    <lineage>
        <taxon>Eukaryota</taxon>
        <taxon>Fungi</taxon>
        <taxon>Dikarya</taxon>
        <taxon>Ascomycota</taxon>
        <taxon>Pezizomycotina</taxon>
        <taxon>Eurotiomycetes</taxon>
        <taxon>Eurotiomycetidae</taxon>
        <taxon>Eurotiales</taxon>
        <taxon>Aspergillaceae</taxon>
        <taxon>Penicillium</taxon>
    </lineage>
</organism>
<keyword evidence="9" id="KW-1185">Reference proteome</keyword>
<proteinExistence type="predicted"/>
<gene>
    <name evidence="7" type="ORF">N7452_004773</name>
    <name evidence="8" type="ORF">N7541_010035</name>
</gene>
<comment type="caution">
    <text evidence="8">The sequence shown here is derived from an EMBL/GenBank/DDBJ whole genome shotgun (WGS) entry which is preliminary data.</text>
</comment>
<dbReference type="EMBL" id="JAPZBR010000008">
    <property type="protein sequence ID" value="KAJ5340911.1"/>
    <property type="molecule type" value="Genomic_DNA"/>
</dbReference>
<dbReference type="GO" id="GO:0008180">
    <property type="term" value="C:COP9 signalosome"/>
    <property type="evidence" value="ECO:0007669"/>
    <property type="project" value="UniProtKB-KW"/>
</dbReference>
<dbReference type="GO" id="GO:0010387">
    <property type="term" value="P:COP9 signalosome assembly"/>
    <property type="evidence" value="ECO:0007669"/>
    <property type="project" value="InterPro"/>
</dbReference>
<dbReference type="Pfam" id="PF10075">
    <property type="entry name" value="CSN8_PSD8_EIF3K"/>
    <property type="match status" value="1"/>
</dbReference>
<reference evidence="8" key="2">
    <citation type="journal article" date="2023" name="IMA Fungus">
        <title>Comparative genomic study of the Penicillium genus elucidates a diverse pangenome and 15 lateral gene transfer events.</title>
        <authorList>
            <person name="Petersen C."/>
            <person name="Sorensen T."/>
            <person name="Nielsen M.R."/>
            <person name="Sondergaard T.E."/>
            <person name="Sorensen J.L."/>
            <person name="Fitzpatrick D.A."/>
            <person name="Frisvad J.C."/>
            <person name="Nielsen K.L."/>
        </authorList>
    </citation>
    <scope>NUCLEOTIDE SEQUENCE</scope>
    <source>
        <strain evidence="7">IBT 35673</strain>
        <strain evidence="8">IBT 35675</strain>
    </source>
</reference>
<dbReference type="InterPro" id="IPR033205">
    <property type="entry name" value="COP9_CSN8"/>
</dbReference>
<dbReference type="InterPro" id="IPR033464">
    <property type="entry name" value="CSN8_PSD8_EIF3K"/>
</dbReference>
<keyword evidence="5" id="KW-0539">Nucleus</keyword>
<evidence type="ECO:0000313" key="7">
    <source>
        <dbReference type="EMBL" id="KAJ5338045.1"/>
    </source>
</evidence>
<dbReference type="PANTHER" id="PTHR13339:SF0">
    <property type="entry name" value="COP9 SIGNALOSOME COMPLEX SUBUNIT 8"/>
    <property type="match status" value="1"/>
</dbReference>
<reference evidence="8" key="1">
    <citation type="submission" date="2022-12" db="EMBL/GenBank/DDBJ databases">
        <authorList>
            <person name="Petersen C."/>
        </authorList>
    </citation>
    <scope>NUCLEOTIDE SEQUENCE</scope>
    <source>
        <strain evidence="7">IBT 35673</strain>
        <strain evidence="8">IBT 35675</strain>
    </source>
</reference>
<keyword evidence="3" id="KW-0963">Cytoplasm</keyword>
<comment type="subcellular location">
    <subcellularLocation>
        <location evidence="2">Cytoplasm</location>
    </subcellularLocation>
    <subcellularLocation>
        <location evidence="1">Nucleus</location>
    </subcellularLocation>
</comment>
<feature type="domain" description="CSN8/PSMD8/EIF3K" evidence="6">
    <location>
        <begin position="55"/>
        <end position="198"/>
    </location>
</feature>
<dbReference type="Proteomes" id="UP001148299">
    <property type="component" value="Unassembled WGS sequence"/>
</dbReference>
<evidence type="ECO:0000256" key="4">
    <source>
        <dbReference type="ARBA" id="ARBA00022790"/>
    </source>
</evidence>
<evidence type="ECO:0000256" key="1">
    <source>
        <dbReference type="ARBA" id="ARBA00004123"/>
    </source>
</evidence>
<keyword evidence="4" id="KW-0736">Signalosome</keyword>
<name>A0A9W9UJH9_PENBR</name>
<evidence type="ECO:0000313" key="8">
    <source>
        <dbReference type="EMBL" id="KAJ5340911.1"/>
    </source>
</evidence>
<sequence length="221" mass="24652">MELPPLTLEQLAQLVASNSPPSKLFETLAEYEQEACLMSDGSSDASASGGDLQLLSLFYSSFFLLHLLTDQVAESRALTERVPVNLKQHDTTLQNCLSLLRAVWQTKHGQVYQILRGSPWPDVLQPLVRRYECFFQDKTLISVSKSYQTIRLPVAAAYLGLDQKAAEQEDSNIITNFTKCGWTWDPNTKLLHPKPIVVRPADGHSYNGIREAMAMLGARAS</sequence>
<dbReference type="EMBL" id="JAPZBQ010000003">
    <property type="protein sequence ID" value="KAJ5338045.1"/>
    <property type="molecule type" value="Genomic_DNA"/>
</dbReference>
<accession>A0A9W9UJH9</accession>
<dbReference type="AlphaFoldDB" id="A0A9W9UJH9"/>
<dbReference type="PANTHER" id="PTHR13339">
    <property type="entry name" value="COP9 SIGNALOSOME COMPLEX SUBUNIT 8"/>
    <property type="match status" value="1"/>
</dbReference>
<dbReference type="Proteomes" id="UP001147695">
    <property type="component" value="Unassembled WGS sequence"/>
</dbReference>